<dbReference type="OrthoDB" id="1750117at2759"/>
<sequence length="127" mass="15079">MKQKRSADENESPKAPRTLRNPPNRISERKPTEEELNYHYEKVEYSARGSLSLWLSNFNLHRPPRQRNERRNLRFFSVWWKSLCLYVTKEDKSPHIWGKYTLSEILEEAKAAKSQRKPTHGPKAGED</sequence>
<feature type="region of interest" description="Disordered" evidence="1">
    <location>
        <begin position="1"/>
        <end position="33"/>
    </location>
</feature>
<reference evidence="2 3" key="1">
    <citation type="submission" date="2019-08" db="EMBL/GenBank/DDBJ databases">
        <title>Draft genome sequences of two oriental melons (Cucumis melo L. var makuwa).</title>
        <authorList>
            <person name="Kwon S.-Y."/>
        </authorList>
    </citation>
    <scope>NUCLEOTIDE SEQUENCE [LARGE SCALE GENOMIC DNA]</scope>
    <source>
        <strain evidence="3">cv. SW 3</strain>
        <tissue evidence="2">Leaf</tissue>
    </source>
</reference>
<feature type="compositionally biased region" description="Basic and acidic residues" evidence="1">
    <location>
        <begin position="1"/>
        <end position="14"/>
    </location>
</feature>
<evidence type="ECO:0000256" key="1">
    <source>
        <dbReference type="SAM" id="MobiDB-lite"/>
    </source>
</evidence>
<dbReference type="EMBL" id="SSTE01020338">
    <property type="protein sequence ID" value="KAA0034872.1"/>
    <property type="molecule type" value="Genomic_DNA"/>
</dbReference>
<accession>A0A5A7SUJ3</accession>
<dbReference type="Proteomes" id="UP000321393">
    <property type="component" value="Unassembled WGS sequence"/>
</dbReference>
<evidence type="ECO:0000313" key="2">
    <source>
        <dbReference type="EMBL" id="KAA0034872.1"/>
    </source>
</evidence>
<name>A0A5A7SUJ3_CUCMM</name>
<comment type="caution">
    <text evidence="2">The sequence shown here is derived from an EMBL/GenBank/DDBJ whole genome shotgun (WGS) entry which is preliminary data.</text>
</comment>
<organism evidence="2 3">
    <name type="scientific">Cucumis melo var. makuwa</name>
    <name type="common">Oriental melon</name>
    <dbReference type="NCBI Taxonomy" id="1194695"/>
    <lineage>
        <taxon>Eukaryota</taxon>
        <taxon>Viridiplantae</taxon>
        <taxon>Streptophyta</taxon>
        <taxon>Embryophyta</taxon>
        <taxon>Tracheophyta</taxon>
        <taxon>Spermatophyta</taxon>
        <taxon>Magnoliopsida</taxon>
        <taxon>eudicotyledons</taxon>
        <taxon>Gunneridae</taxon>
        <taxon>Pentapetalae</taxon>
        <taxon>rosids</taxon>
        <taxon>fabids</taxon>
        <taxon>Cucurbitales</taxon>
        <taxon>Cucurbitaceae</taxon>
        <taxon>Benincaseae</taxon>
        <taxon>Cucumis</taxon>
    </lineage>
</organism>
<dbReference type="AlphaFoldDB" id="A0A5A7SUJ3"/>
<evidence type="ECO:0000313" key="3">
    <source>
        <dbReference type="Proteomes" id="UP000321393"/>
    </source>
</evidence>
<protein>
    <submittedName>
        <fullName evidence="2">Cyclic pyranopterin monophosphate synthase accessory protein</fullName>
    </submittedName>
</protein>
<proteinExistence type="predicted"/>
<gene>
    <name evidence="2" type="ORF">E6C27_scaffold45780G00030</name>
</gene>